<proteinExistence type="predicted"/>
<name>A0AAV1T727_9STRA</name>
<dbReference type="Proteomes" id="UP001162060">
    <property type="component" value="Unassembled WGS sequence"/>
</dbReference>
<sequence length="104" mass="11668">MQSSAITSSPECKIILTTFQQTTDLLQTNGRQTVPAAQCKQRTCRQTSMPTHQTLALPTDMFGSSQETARPMEMSLIETMRVAELSYALKRKTFETHKCPKLEA</sequence>
<evidence type="ECO:0000313" key="1">
    <source>
        <dbReference type="EMBL" id="CAK7904940.1"/>
    </source>
</evidence>
<protein>
    <submittedName>
        <fullName evidence="1">Uncharacterized protein</fullName>
    </submittedName>
</protein>
<gene>
    <name evidence="1" type="ORF">PM001_LOCUS3008</name>
</gene>
<dbReference type="AlphaFoldDB" id="A0AAV1T727"/>
<accession>A0AAV1T727</accession>
<comment type="caution">
    <text evidence="1">The sequence shown here is derived from an EMBL/GenBank/DDBJ whole genome shotgun (WGS) entry which is preliminary data.</text>
</comment>
<organism evidence="1 2">
    <name type="scientific">Peronospora matthiolae</name>
    <dbReference type="NCBI Taxonomy" id="2874970"/>
    <lineage>
        <taxon>Eukaryota</taxon>
        <taxon>Sar</taxon>
        <taxon>Stramenopiles</taxon>
        <taxon>Oomycota</taxon>
        <taxon>Peronosporomycetes</taxon>
        <taxon>Peronosporales</taxon>
        <taxon>Peronosporaceae</taxon>
        <taxon>Peronospora</taxon>
    </lineage>
</organism>
<reference evidence="1" key="1">
    <citation type="submission" date="2024-01" db="EMBL/GenBank/DDBJ databases">
        <authorList>
            <person name="Webb A."/>
        </authorList>
    </citation>
    <scope>NUCLEOTIDE SEQUENCE</scope>
    <source>
        <strain evidence="1">Pm1</strain>
    </source>
</reference>
<evidence type="ECO:0000313" key="2">
    <source>
        <dbReference type="Proteomes" id="UP001162060"/>
    </source>
</evidence>
<dbReference type="EMBL" id="CAKLBY020000029">
    <property type="protein sequence ID" value="CAK7904940.1"/>
    <property type="molecule type" value="Genomic_DNA"/>
</dbReference>